<evidence type="ECO:0000313" key="2">
    <source>
        <dbReference type="EMBL" id="KAF2568734.1"/>
    </source>
</evidence>
<feature type="compositionally biased region" description="Polar residues" evidence="1">
    <location>
        <begin position="325"/>
        <end position="335"/>
    </location>
</feature>
<proteinExistence type="predicted"/>
<organism evidence="2 3">
    <name type="scientific">Brassica cretica</name>
    <name type="common">Mustard</name>
    <dbReference type="NCBI Taxonomy" id="69181"/>
    <lineage>
        <taxon>Eukaryota</taxon>
        <taxon>Viridiplantae</taxon>
        <taxon>Streptophyta</taxon>
        <taxon>Embryophyta</taxon>
        <taxon>Tracheophyta</taxon>
        <taxon>Spermatophyta</taxon>
        <taxon>Magnoliopsida</taxon>
        <taxon>eudicotyledons</taxon>
        <taxon>Gunneridae</taxon>
        <taxon>Pentapetalae</taxon>
        <taxon>rosids</taxon>
        <taxon>malvids</taxon>
        <taxon>Brassicales</taxon>
        <taxon>Brassicaceae</taxon>
        <taxon>Brassiceae</taxon>
        <taxon>Brassica</taxon>
    </lineage>
</organism>
<evidence type="ECO:0000313" key="3">
    <source>
        <dbReference type="Proteomes" id="UP000712281"/>
    </source>
</evidence>
<dbReference type="InterPro" id="IPR006502">
    <property type="entry name" value="PDDEXK-like"/>
</dbReference>
<protein>
    <submittedName>
        <fullName evidence="2">Uncharacterized protein</fullName>
    </submittedName>
</protein>
<dbReference type="AlphaFoldDB" id="A0A8S9IG99"/>
<reference evidence="2" key="1">
    <citation type="submission" date="2019-12" db="EMBL/GenBank/DDBJ databases">
        <title>Genome sequencing and annotation of Brassica cretica.</title>
        <authorList>
            <person name="Studholme D.J."/>
            <person name="Sarris P.F."/>
        </authorList>
    </citation>
    <scope>NUCLEOTIDE SEQUENCE</scope>
    <source>
        <strain evidence="2">PFS-001/15</strain>
        <tissue evidence="2">Leaf</tissue>
    </source>
</reference>
<name>A0A8S9IG99_BRACR</name>
<comment type="caution">
    <text evidence="2">The sequence shown here is derived from an EMBL/GenBank/DDBJ whole genome shotgun (WGS) entry which is preliminary data.</text>
</comment>
<gene>
    <name evidence="2" type="ORF">F2Q68_00024111</name>
</gene>
<feature type="region of interest" description="Disordered" evidence="1">
    <location>
        <begin position="251"/>
        <end position="335"/>
    </location>
</feature>
<dbReference type="EMBL" id="QGKW02001911">
    <property type="protein sequence ID" value="KAF2568734.1"/>
    <property type="molecule type" value="Genomic_DNA"/>
</dbReference>
<dbReference type="Proteomes" id="UP000712281">
    <property type="component" value="Unassembled WGS sequence"/>
</dbReference>
<dbReference type="Pfam" id="PF04720">
    <property type="entry name" value="PDDEXK_6"/>
    <property type="match status" value="1"/>
</dbReference>
<evidence type="ECO:0000256" key="1">
    <source>
        <dbReference type="SAM" id="MobiDB-lite"/>
    </source>
</evidence>
<sequence>MQAASVFISKLLRLSGYNAAVCSSRWQGGGKVPGGKDRCPAAVPCRTVSMGPRDRWSPRDGLSQFHLPMFRIGSVVLYNGLRRNAGTVAKLNKFLQLWLMQLTSPLNRTRCHCLHGHHVQSKWYSPHKRHLRVINQEGPGMFSPELHRQCDENLTGQISFLFMLREIHEEEEQEDGNASAAIATFTKLQPPSTIQTRHHMLSFPTLATICCPRHRRHSLSPPSSTARCHQVIKPSLSATIVDLETTTIKLLQPPPPSLTKNMKTNTQRESNTLEQQKVKIKTQRREERGELSGGEVCARIEGSVGCNERLGGGGGGEELRGGVQRQVSETWSSSP</sequence>
<feature type="compositionally biased region" description="Polar residues" evidence="1">
    <location>
        <begin position="258"/>
        <end position="275"/>
    </location>
</feature>
<accession>A0A8S9IG99</accession>